<dbReference type="CDD" id="cd16913">
    <property type="entry name" value="YkuD_like"/>
    <property type="match status" value="1"/>
</dbReference>
<organism evidence="7">
    <name type="scientific">hydrothermal vent metagenome</name>
    <dbReference type="NCBI Taxonomy" id="652676"/>
    <lineage>
        <taxon>unclassified sequences</taxon>
        <taxon>metagenomes</taxon>
        <taxon>ecological metagenomes</taxon>
    </lineage>
</organism>
<dbReference type="AlphaFoldDB" id="A0A1W1EJN9"/>
<dbReference type="GO" id="GO:0071555">
    <property type="term" value="P:cell wall organization"/>
    <property type="evidence" value="ECO:0007669"/>
    <property type="project" value="UniProtKB-KW"/>
</dbReference>
<dbReference type="GO" id="GO:0008360">
    <property type="term" value="P:regulation of cell shape"/>
    <property type="evidence" value="ECO:0007669"/>
    <property type="project" value="UniProtKB-KW"/>
</dbReference>
<dbReference type="GO" id="GO:0009252">
    <property type="term" value="P:peptidoglycan biosynthetic process"/>
    <property type="evidence" value="ECO:0007669"/>
    <property type="project" value="UniProtKB-UniPathway"/>
</dbReference>
<dbReference type="GO" id="GO:0016740">
    <property type="term" value="F:transferase activity"/>
    <property type="evidence" value="ECO:0007669"/>
    <property type="project" value="UniProtKB-KW"/>
</dbReference>
<keyword evidence="2" id="KW-0808">Transferase</keyword>
<proteinExistence type="predicted"/>
<feature type="domain" description="L,D-TPase catalytic" evidence="6">
    <location>
        <begin position="57"/>
        <end position="195"/>
    </location>
</feature>
<dbReference type="Pfam" id="PF03734">
    <property type="entry name" value="YkuD"/>
    <property type="match status" value="1"/>
</dbReference>
<dbReference type="EMBL" id="FRYL01000027">
    <property type="protein sequence ID" value="SHO81085.1"/>
    <property type="molecule type" value="Genomic_DNA"/>
</dbReference>
<evidence type="ECO:0000256" key="3">
    <source>
        <dbReference type="ARBA" id="ARBA00022960"/>
    </source>
</evidence>
<evidence type="ECO:0000256" key="5">
    <source>
        <dbReference type="ARBA" id="ARBA00023316"/>
    </source>
</evidence>
<dbReference type="UniPathway" id="UPA00219"/>
<keyword evidence="3" id="KW-0133">Cell shape</keyword>
<dbReference type="PANTHER" id="PTHR36699">
    <property type="entry name" value="LD-TRANSPEPTIDASE"/>
    <property type="match status" value="1"/>
</dbReference>
<evidence type="ECO:0000256" key="1">
    <source>
        <dbReference type="ARBA" id="ARBA00004752"/>
    </source>
</evidence>
<evidence type="ECO:0000256" key="2">
    <source>
        <dbReference type="ARBA" id="ARBA00022679"/>
    </source>
</evidence>
<dbReference type="Gene3D" id="2.40.440.10">
    <property type="entry name" value="L,D-transpeptidase catalytic domain-like"/>
    <property type="match status" value="1"/>
</dbReference>
<dbReference type="PANTHER" id="PTHR36699:SF1">
    <property type="entry name" value="L,D-TRANSPEPTIDASE YAFK-RELATED"/>
    <property type="match status" value="1"/>
</dbReference>
<comment type="pathway">
    <text evidence="1">Cell wall biogenesis; peptidoglycan biosynthesis.</text>
</comment>
<evidence type="ECO:0000259" key="6">
    <source>
        <dbReference type="PROSITE" id="PS52029"/>
    </source>
</evidence>
<sequence length="196" mass="22042">MKYLVIAVMLLLSGCVNSHIDMPKSTKVNGKNGKYPITACNKELRDSLELDKANLIDEIRVYKASRSMELYKDGKVVYRFKVSLGKNPKGHKLKQGDFKTPIGRYKIVGKKCDSKYFRSISISYPDKEDIDRGRKNGVNVGAGITIHAQPLWNSDGHGDSYTLTQDWTNGCIALTNGAMEILWRVLKIKTPITIYP</sequence>
<evidence type="ECO:0000256" key="4">
    <source>
        <dbReference type="ARBA" id="ARBA00022984"/>
    </source>
</evidence>
<dbReference type="SUPFAM" id="SSF141523">
    <property type="entry name" value="L,D-transpeptidase catalytic domain-like"/>
    <property type="match status" value="1"/>
</dbReference>
<gene>
    <name evidence="7" type="ORF">MNB_SV-15-804</name>
</gene>
<keyword evidence="4" id="KW-0573">Peptidoglycan synthesis</keyword>
<keyword evidence="5" id="KW-0961">Cell wall biogenesis/degradation</keyword>
<reference evidence="7" key="1">
    <citation type="submission" date="2016-10" db="EMBL/GenBank/DDBJ databases">
        <authorList>
            <person name="de Groot N.N."/>
        </authorList>
    </citation>
    <scope>NUCLEOTIDE SEQUENCE</scope>
</reference>
<accession>A0A1W1EJN9</accession>
<evidence type="ECO:0000313" key="7">
    <source>
        <dbReference type="EMBL" id="SHO81085.1"/>
    </source>
</evidence>
<name>A0A1W1EJN9_9ZZZZ</name>
<protein>
    <submittedName>
        <fullName evidence="7">ErfK/YbiS/YcfS/YnhG family protein</fullName>
    </submittedName>
</protein>
<dbReference type="InterPro" id="IPR005490">
    <property type="entry name" value="LD_TPept_cat_dom"/>
</dbReference>
<dbReference type="PROSITE" id="PS51257">
    <property type="entry name" value="PROKAR_LIPOPROTEIN"/>
    <property type="match status" value="1"/>
</dbReference>
<dbReference type="PROSITE" id="PS52029">
    <property type="entry name" value="LD_TPASE"/>
    <property type="match status" value="1"/>
</dbReference>
<dbReference type="InterPro" id="IPR038063">
    <property type="entry name" value="Transpep_catalytic_dom"/>
</dbReference>